<name>A0A974BP49_XENLA</name>
<evidence type="ECO:0000313" key="1">
    <source>
        <dbReference type="EMBL" id="OCT55396.1"/>
    </source>
</evidence>
<accession>A0A974BP49</accession>
<dbReference type="Proteomes" id="UP000694892">
    <property type="component" value="Unassembled WGS sequence"/>
</dbReference>
<proteinExistence type="predicted"/>
<sequence length="99" mass="11074">MVHRLQWNHLIAASPNMAAALCRSEQRVGLLHINKTIITHRGLFSIQGKKTGPRIGMAGKAQFLWLSPVVELYYYLSSGSRHSWLSKNTYTAPAPMSLP</sequence>
<protein>
    <submittedName>
        <fullName evidence="1">Uncharacterized protein</fullName>
    </submittedName>
</protein>
<dbReference type="AlphaFoldDB" id="A0A974BP49"/>
<gene>
    <name evidence="1" type="ORF">XELAEV_18002449mg</name>
</gene>
<reference evidence="1" key="1">
    <citation type="submission" date="2016-05" db="EMBL/GenBank/DDBJ databases">
        <title>WGS assembly of Xenopus laevis.</title>
        <authorList>
            <person name="Session A."/>
            <person name="Uno Y."/>
            <person name="Kwon T."/>
            <person name="Chapman J."/>
            <person name="Toyoda A."/>
            <person name="Takahashi S."/>
            <person name="Fukui A."/>
            <person name="Hikosaka A."/>
            <person name="Putnam N."/>
            <person name="Stites J."/>
            <person name="Van Heeringen S."/>
            <person name="Quigley I."/>
            <person name="Heinz S."/>
            <person name="Hellsten U."/>
            <person name="Lyons J."/>
            <person name="Suzuki A."/>
            <person name="Kondo M."/>
            <person name="Ogino H."/>
            <person name="Ochi H."/>
            <person name="Bogdanovic O."/>
            <person name="Lister R."/>
            <person name="Georgiou G."/>
            <person name="Paranjpe S."/>
            <person name="Van Kruijsbergen I."/>
            <person name="Mozaffari S."/>
            <person name="Shu S."/>
            <person name="Schmutz J."/>
            <person name="Jenkins J."/>
            <person name="Grimwood J."/>
            <person name="Carlson J."/>
            <person name="Mitros T."/>
            <person name="Simakov O."/>
            <person name="Heald R."/>
            <person name="Miller K."/>
            <person name="Haudenschild C."/>
            <person name="Kuroki Y."/>
            <person name="Tanaka T."/>
            <person name="Michiue T."/>
            <person name="Watanabe M."/>
            <person name="Kinoshita T."/>
            <person name="Ohta Y."/>
            <person name="Mawaribuchi S."/>
            <person name="Suzuki Y."/>
            <person name="Haramoto Y."/>
            <person name="Yamamoto T."/>
            <person name="Takagi C."/>
            <person name="Kitzman J."/>
            <person name="Shendure J."/>
            <person name="Nakayama T."/>
            <person name="Izutsu Y."/>
            <person name="Robert J."/>
            <person name="Dichmann D."/>
            <person name="Flajnik M."/>
            <person name="Houston D."/>
            <person name="Marcotte E."/>
            <person name="Wallingford J."/>
            <person name="Ito Y."/>
            <person name="Asashima M."/>
            <person name="Ueno N."/>
            <person name="Matsuda Y."/>
            <person name="Jan Veenstra G."/>
            <person name="Fujiyama A."/>
            <person name="Harland R."/>
            <person name="Taira M."/>
            <person name="Rokhsar D.S."/>
        </authorList>
    </citation>
    <scope>NUCLEOTIDE SEQUENCE</scope>
    <source>
        <strain evidence="1">J</strain>
        <tissue evidence="1">Blood</tissue>
    </source>
</reference>
<organism evidence="1">
    <name type="scientific">Xenopus laevis</name>
    <name type="common">African clawed frog</name>
    <dbReference type="NCBI Taxonomy" id="8355"/>
    <lineage>
        <taxon>Eukaryota</taxon>
        <taxon>Metazoa</taxon>
        <taxon>Chordata</taxon>
        <taxon>Craniata</taxon>
        <taxon>Vertebrata</taxon>
        <taxon>Euteleostomi</taxon>
        <taxon>Amphibia</taxon>
        <taxon>Batrachia</taxon>
        <taxon>Anura</taxon>
        <taxon>Pipoidea</taxon>
        <taxon>Pipidae</taxon>
        <taxon>Xenopodinae</taxon>
        <taxon>Xenopus</taxon>
        <taxon>Xenopus</taxon>
    </lineage>
</organism>
<dbReference type="EMBL" id="KV493865">
    <property type="protein sequence ID" value="OCT55396.1"/>
    <property type="molecule type" value="Genomic_DNA"/>
</dbReference>